<evidence type="ECO:0008006" key="3">
    <source>
        <dbReference type="Google" id="ProtNLM"/>
    </source>
</evidence>
<evidence type="ECO:0000313" key="1">
    <source>
        <dbReference type="EMBL" id="GGD75564.1"/>
    </source>
</evidence>
<evidence type="ECO:0000313" key="2">
    <source>
        <dbReference type="Proteomes" id="UP000612456"/>
    </source>
</evidence>
<dbReference type="RefSeq" id="WP_188993346.1">
    <property type="nucleotide sequence ID" value="NZ_BMHP01000002.1"/>
</dbReference>
<dbReference type="Gene3D" id="3.40.50.10320">
    <property type="entry name" value="LmbE-like"/>
    <property type="match status" value="1"/>
</dbReference>
<name>A0A916Z3V9_9BACL</name>
<dbReference type="SUPFAM" id="SSF102588">
    <property type="entry name" value="LmbE-like"/>
    <property type="match status" value="1"/>
</dbReference>
<protein>
    <recommendedName>
        <fullName evidence="3">PIG-L family deacetylase</fullName>
    </recommendedName>
</protein>
<dbReference type="PANTHER" id="PTHR12993:SF11">
    <property type="entry name" value="N-ACETYLGLUCOSAMINYL-PHOSPHATIDYLINOSITOL DE-N-ACETYLASE"/>
    <property type="match status" value="1"/>
</dbReference>
<comment type="caution">
    <text evidence="1">The sequence shown here is derived from an EMBL/GenBank/DDBJ whole genome shotgun (WGS) entry which is preliminary data.</text>
</comment>
<gene>
    <name evidence="1" type="ORF">GCM10010911_36910</name>
</gene>
<dbReference type="AlphaFoldDB" id="A0A916Z3V9"/>
<reference evidence="1" key="1">
    <citation type="journal article" date="2014" name="Int. J. Syst. Evol. Microbiol.">
        <title>Complete genome sequence of Corynebacterium casei LMG S-19264T (=DSM 44701T), isolated from a smear-ripened cheese.</title>
        <authorList>
            <consortium name="US DOE Joint Genome Institute (JGI-PGF)"/>
            <person name="Walter F."/>
            <person name="Albersmeier A."/>
            <person name="Kalinowski J."/>
            <person name="Ruckert C."/>
        </authorList>
    </citation>
    <scope>NUCLEOTIDE SEQUENCE</scope>
    <source>
        <strain evidence="1">CGMCC 1.15178</strain>
    </source>
</reference>
<sequence>MIDKLMVVAHPDDESIFGGAALIREKGWKVICLTNGDDQTRSYEFHRAMRRVGASCEIWNYPDKYEGSFNAEVVGRDLEKVINKHRFHRIVTHNLQGEYGHSQHKSLSKILHDRGVDHLYVFGKSNDILPFHLLRDKLILLSVYQSQMYVIEQLMPYILYECIVPFDASK</sequence>
<dbReference type="InterPro" id="IPR024078">
    <property type="entry name" value="LmbE-like_dom_sf"/>
</dbReference>
<dbReference type="Proteomes" id="UP000612456">
    <property type="component" value="Unassembled WGS sequence"/>
</dbReference>
<reference evidence="1" key="2">
    <citation type="submission" date="2020-09" db="EMBL/GenBank/DDBJ databases">
        <authorList>
            <person name="Sun Q."/>
            <person name="Zhou Y."/>
        </authorList>
    </citation>
    <scope>NUCLEOTIDE SEQUENCE</scope>
    <source>
        <strain evidence="1">CGMCC 1.15178</strain>
    </source>
</reference>
<keyword evidence="2" id="KW-1185">Reference proteome</keyword>
<accession>A0A916Z3V9</accession>
<dbReference type="InterPro" id="IPR003737">
    <property type="entry name" value="GlcNAc_PI_deacetylase-related"/>
</dbReference>
<dbReference type="GO" id="GO:0016811">
    <property type="term" value="F:hydrolase activity, acting on carbon-nitrogen (but not peptide) bonds, in linear amides"/>
    <property type="evidence" value="ECO:0007669"/>
    <property type="project" value="TreeGrafter"/>
</dbReference>
<dbReference type="EMBL" id="BMHP01000002">
    <property type="protein sequence ID" value="GGD75564.1"/>
    <property type="molecule type" value="Genomic_DNA"/>
</dbReference>
<dbReference type="PANTHER" id="PTHR12993">
    <property type="entry name" value="N-ACETYLGLUCOSAMINYL-PHOSPHATIDYLINOSITOL DE-N-ACETYLASE-RELATED"/>
    <property type="match status" value="1"/>
</dbReference>
<organism evidence="1 2">
    <name type="scientific">Paenibacillus nasutitermitis</name>
    <dbReference type="NCBI Taxonomy" id="1652958"/>
    <lineage>
        <taxon>Bacteria</taxon>
        <taxon>Bacillati</taxon>
        <taxon>Bacillota</taxon>
        <taxon>Bacilli</taxon>
        <taxon>Bacillales</taxon>
        <taxon>Paenibacillaceae</taxon>
        <taxon>Paenibacillus</taxon>
    </lineage>
</organism>
<proteinExistence type="predicted"/>
<dbReference type="Pfam" id="PF02585">
    <property type="entry name" value="PIG-L"/>
    <property type="match status" value="1"/>
</dbReference>